<dbReference type="Proteomes" id="UP000321807">
    <property type="component" value="Chromosome"/>
</dbReference>
<proteinExistence type="predicted"/>
<dbReference type="KEGG" id="rgl:CS053_08640"/>
<protein>
    <submittedName>
        <fullName evidence="1">Uncharacterized protein</fullName>
    </submittedName>
</protein>
<accession>A0A5B9DX16</accession>
<sequence>MQQLTLHLEPGLARRNRSLRDHMATRVYARGLVDVAGKMDLSPSKLTEKLAGADSGGKPRGMTIDELETYIQRTGDVSPVHYLADKYLRDPAVAQQEALAKLAALAEVIPGLMAAAGLQNPSKGRVRS</sequence>
<name>A0A5B9DX16_9GAMM</name>
<evidence type="ECO:0000313" key="1">
    <source>
        <dbReference type="EMBL" id="QEE24563.1"/>
    </source>
</evidence>
<gene>
    <name evidence="1" type="ORF">CS053_08640</name>
</gene>
<dbReference type="RefSeq" id="WP_147627155.1">
    <property type="nucleotide sequence ID" value="NZ_CP042807.1"/>
</dbReference>
<dbReference type="EMBL" id="CP042807">
    <property type="protein sequence ID" value="QEE24563.1"/>
    <property type="molecule type" value="Genomic_DNA"/>
</dbReference>
<evidence type="ECO:0000313" key="2">
    <source>
        <dbReference type="Proteomes" id="UP000321807"/>
    </source>
</evidence>
<reference evidence="1 2" key="1">
    <citation type="submission" date="2019-08" db="EMBL/GenBank/DDBJ databases">
        <title>Complete genome sequence of Rhodanobacter glycinis strain T01E-68 isolated from tomato root.</title>
        <authorList>
            <person name="Weon H.-Y."/>
            <person name="Lee S.A."/>
        </authorList>
    </citation>
    <scope>NUCLEOTIDE SEQUENCE [LARGE SCALE GENOMIC DNA]</scope>
    <source>
        <strain evidence="1 2">T01E-68</strain>
    </source>
</reference>
<organism evidence="1 2">
    <name type="scientific">Rhodanobacter glycinis</name>
    <dbReference type="NCBI Taxonomy" id="582702"/>
    <lineage>
        <taxon>Bacteria</taxon>
        <taxon>Pseudomonadati</taxon>
        <taxon>Pseudomonadota</taxon>
        <taxon>Gammaproteobacteria</taxon>
        <taxon>Lysobacterales</taxon>
        <taxon>Rhodanobacteraceae</taxon>
        <taxon>Rhodanobacter</taxon>
    </lineage>
</organism>
<dbReference type="AlphaFoldDB" id="A0A5B9DX16"/>